<name>A0A533QCS3_9BACT</name>
<sequence>MIKLIDRYFIHRDERGLLEGLINFGEWKEFNMITSFSGAIRGNHYHKDTEEIFIILDGEIKVITQRIENDKRVGEPNEKVVKSGDVFTIKPLINHTFYILQDSRWINCLSKKIIANNPDIHRVE</sequence>
<reference evidence="2 3" key="1">
    <citation type="submission" date="2019-04" db="EMBL/GenBank/DDBJ databases">
        <title>Genome of a novel bacterium Candidatus Jettenia ecosi reconstructed from metagenome of an anammox bioreactor.</title>
        <authorList>
            <person name="Mardanov A.V."/>
            <person name="Beletsky A.V."/>
            <person name="Ravin N.V."/>
            <person name="Botchkova E.A."/>
            <person name="Litti Y.V."/>
            <person name="Nozhevnikova A.N."/>
        </authorList>
    </citation>
    <scope>NUCLEOTIDE SEQUENCE [LARGE SCALE GENOMIC DNA]</scope>
    <source>
        <strain evidence="2">J2</strain>
    </source>
</reference>
<dbReference type="Pfam" id="PF14667">
    <property type="entry name" value="Polysacc_synt_C"/>
    <property type="match status" value="1"/>
</dbReference>
<accession>A0A533QCS3</accession>
<evidence type="ECO:0000313" key="3">
    <source>
        <dbReference type="Proteomes" id="UP000319783"/>
    </source>
</evidence>
<dbReference type="AlphaFoldDB" id="A0A533QCS3"/>
<organism evidence="2 3">
    <name type="scientific">Candidatus Jettenia ecosi</name>
    <dbReference type="NCBI Taxonomy" id="2494326"/>
    <lineage>
        <taxon>Bacteria</taxon>
        <taxon>Pseudomonadati</taxon>
        <taxon>Planctomycetota</taxon>
        <taxon>Candidatus Brocadiia</taxon>
        <taxon>Candidatus Brocadiales</taxon>
        <taxon>Candidatus Brocadiaceae</taxon>
        <taxon>Candidatus Jettenia</taxon>
    </lineage>
</organism>
<evidence type="ECO:0000259" key="1">
    <source>
        <dbReference type="Pfam" id="PF14667"/>
    </source>
</evidence>
<dbReference type="InterPro" id="IPR011051">
    <property type="entry name" value="RmlC_Cupin_sf"/>
</dbReference>
<gene>
    <name evidence="2" type="ORF">JETT_1502</name>
</gene>
<protein>
    <recommendedName>
        <fullName evidence="1">Capsular polysaccharide assembling protein CapF C-terminal domain-containing protein</fullName>
    </recommendedName>
</protein>
<proteinExistence type="predicted"/>
<feature type="domain" description="Capsular polysaccharide assembling protein CapF C-terminal" evidence="1">
    <location>
        <begin position="11"/>
        <end position="73"/>
    </location>
</feature>
<dbReference type="Proteomes" id="UP000319783">
    <property type="component" value="Unassembled WGS sequence"/>
</dbReference>
<dbReference type="SUPFAM" id="SSF51182">
    <property type="entry name" value="RmlC-like cupins"/>
    <property type="match status" value="1"/>
</dbReference>
<dbReference type="InterPro" id="IPR014710">
    <property type="entry name" value="RmlC-like_jellyroll"/>
</dbReference>
<dbReference type="EMBL" id="SULG01000024">
    <property type="protein sequence ID" value="TLD42259.1"/>
    <property type="molecule type" value="Genomic_DNA"/>
</dbReference>
<dbReference type="CDD" id="cd02208">
    <property type="entry name" value="cupin_RmlC-like"/>
    <property type="match status" value="1"/>
</dbReference>
<dbReference type="InterPro" id="IPR029303">
    <property type="entry name" value="CapF_C"/>
</dbReference>
<evidence type="ECO:0000313" key="2">
    <source>
        <dbReference type="EMBL" id="TLD42259.1"/>
    </source>
</evidence>
<comment type="caution">
    <text evidence="2">The sequence shown here is derived from an EMBL/GenBank/DDBJ whole genome shotgun (WGS) entry which is preliminary data.</text>
</comment>
<dbReference type="Gene3D" id="2.60.120.10">
    <property type="entry name" value="Jelly Rolls"/>
    <property type="match status" value="1"/>
</dbReference>